<evidence type="ECO:0000313" key="1">
    <source>
        <dbReference type="EMBL" id="KYB45539.1"/>
    </source>
</evidence>
<name>A0A656Z4I8_BRUAN</name>
<reference evidence="1" key="1">
    <citation type="submission" date="2016-02" db="EMBL/GenBank/DDBJ databases">
        <title>Genomic sequences of Ochrobactrum anthropi.</title>
        <authorList>
            <person name="Chudasama K.S."/>
            <person name="Thaker V.S."/>
        </authorList>
    </citation>
    <scope>NUCLEOTIDE SEQUENCE [LARGE SCALE GENOMIC DNA]</scope>
    <source>
        <strain evidence="1">SUBG007</strain>
    </source>
</reference>
<gene>
    <name evidence="1" type="ORF">AB664_38700</name>
</gene>
<comment type="caution">
    <text evidence="1">The sequence shown here is derived from an EMBL/GenBank/DDBJ whole genome shotgun (WGS) entry which is preliminary data.</text>
</comment>
<accession>A0A656Z4I8</accession>
<dbReference type="AlphaFoldDB" id="A0A656Z4I8"/>
<dbReference type="EMBL" id="LUAY01004206">
    <property type="protein sequence ID" value="KYB45539.1"/>
    <property type="molecule type" value="Genomic_DNA"/>
</dbReference>
<protein>
    <submittedName>
        <fullName evidence="1">Uncharacterized protein</fullName>
    </submittedName>
</protein>
<organism evidence="1">
    <name type="scientific">Brucella anthropi</name>
    <name type="common">Ochrobactrum anthropi</name>
    <dbReference type="NCBI Taxonomy" id="529"/>
    <lineage>
        <taxon>Bacteria</taxon>
        <taxon>Pseudomonadati</taxon>
        <taxon>Pseudomonadota</taxon>
        <taxon>Alphaproteobacteria</taxon>
        <taxon>Hyphomicrobiales</taxon>
        <taxon>Brucellaceae</taxon>
        <taxon>Brucella/Ochrobactrum group</taxon>
        <taxon>Brucella</taxon>
    </lineage>
</organism>
<sequence length="59" mass="6407">MSEDFVRLMQTPATASQGRYGSAQTWLQSAGIQVGTEGIPADAFWMSGHDGQSLSLYLR</sequence>
<proteinExistence type="predicted"/>